<protein>
    <submittedName>
        <fullName evidence="1">Uncharacterized protein</fullName>
    </submittedName>
</protein>
<gene>
    <name evidence="1" type="ORF">OC842_002462</name>
</gene>
<dbReference type="Proteomes" id="UP001176521">
    <property type="component" value="Unassembled WGS sequence"/>
</dbReference>
<comment type="caution">
    <text evidence="1">The sequence shown here is derived from an EMBL/GenBank/DDBJ whole genome shotgun (WGS) entry which is preliminary data.</text>
</comment>
<name>A0AAN6GFW3_9BASI</name>
<organism evidence="1 2">
    <name type="scientific">Tilletia horrida</name>
    <dbReference type="NCBI Taxonomy" id="155126"/>
    <lineage>
        <taxon>Eukaryota</taxon>
        <taxon>Fungi</taxon>
        <taxon>Dikarya</taxon>
        <taxon>Basidiomycota</taxon>
        <taxon>Ustilaginomycotina</taxon>
        <taxon>Exobasidiomycetes</taxon>
        <taxon>Tilletiales</taxon>
        <taxon>Tilletiaceae</taxon>
        <taxon>Tilletia</taxon>
    </lineage>
</organism>
<accession>A0AAN6GFW3</accession>
<evidence type="ECO:0000313" key="2">
    <source>
        <dbReference type="Proteomes" id="UP001176521"/>
    </source>
</evidence>
<reference evidence="1" key="1">
    <citation type="journal article" date="2023" name="PhytoFront">
        <title>Draft Genome Resources of Seven Strains of Tilletia horrida, Causal Agent of Kernel Smut of Rice.</title>
        <authorList>
            <person name="Khanal S."/>
            <person name="Antony Babu S."/>
            <person name="Zhou X.G."/>
        </authorList>
    </citation>
    <scope>NUCLEOTIDE SEQUENCE</scope>
    <source>
        <strain evidence="1">TX3</strain>
    </source>
</reference>
<dbReference type="EMBL" id="JAPDMQ010000105">
    <property type="protein sequence ID" value="KAK0534985.1"/>
    <property type="molecule type" value="Genomic_DNA"/>
</dbReference>
<sequence length="177" mass="19792">MHADYLLLNQAIRGQERGIAGIEDDMMAQSILKFRDTGQCTIWTAFCAQVSVEVCFLLGSEKAGRGLVELRRVAQDMLNSMGQRRKFEPHPPPRSKWTAKPDYVTHFLRTTTNTPSRASITKTLMQSNPVMCGLTLSKSRLCHLQFGMGLAKCWQNTTFAGHLYFAAFRHAGAGQLP</sequence>
<dbReference type="AlphaFoldDB" id="A0AAN6GFW3"/>
<keyword evidence="2" id="KW-1185">Reference proteome</keyword>
<proteinExistence type="predicted"/>
<evidence type="ECO:0000313" key="1">
    <source>
        <dbReference type="EMBL" id="KAK0534985.1"/>
    </source>
</evidence>